<proteinExistence type="predicted"/>
<dbReference type="Gene3D" id="3.40.50.1820">
    <property type="entry name" value="alpha/beta hydrolase"/>
    <property type="match status" value="1"/>
</dbReference>
<evidence type="ECO:0000313" key="2">
    <source>
        <dbReference type="EMBL" id="KAH7129251.1"/>
    </source>
</evidence>
<dbReference type="AlphaFoldDB" id="A0A9P9E3G1"/>
<reference evidence="2" key="1">
    <citation type="journal article" date="2021" name="Nat. Commun.">
        <title>Genetic determinants of endophytism in the Arabidopsis root mycobiome.</title>
        <authorList>
            <person name="Mesny F."/>
            <person name="Miyauchi S."/>
            <person name="Thiergart T."/>
            <person name="Pickel B."/>
            <person name="Atanasova L."/>
            <person name="Karlsson M."/>
            <person name="Huettel B."/>
            <person name="Barry K.W."/>
            <person name="Haridas S."/>
            <person name="Chen C."/>
            <person name="Bauer D."/>
            <person name="Andreopoulos W."/>
            <person name="Pangilinan J."/>
            <person name="LaButti K."/>
            <person name="Riley R."/>
            <person name="Lipzen A."/>
            <person name="Clum A."/>
            <person name="Drula E."/>
            <person name="Henrissat B."/>
            <person name="Kohler A."/>
            <person name="Grigoriev I.V."/>
            <person name="Martin F.M."/>
            <person name="Hacquard S."/>
        </authorList>
    </citation>
    <scope>NUCLEOTIDE SEQUENCE</scope>
    <source>
        <strain evidence="2">MPI-CAGE-AT-0147</strain>
    </source>
</reference>
<evidence type="ECO:0000259" key="1">
    <source>
        <dbReference type="Pfam" id="PF01738"/>
    </source>
</evidence>
<dbReference type="Pfam" id="PF01738">
    <property type="entry name" value="DLH"/>
    <property type="match status" value="1"/>
</dbReference>
<dbReference type="Proteomes" id="UP000738349">
    <property type="component" value="Unassembled WGS sequence"/>
</dbReference>
<dbReference type="InterPro" id="IPR002925">
    <property type="entry name" value="Dienelactn_hydro"/>
</dbReference>
<accession>A0A9P9E3G1</accession>
<comment type="caution">
    <text evidence="2">The sequence shown here is derived from an EMBL/GenBank/DDBJ whole genome shotgun (WGS) entry which is preliminary data.</text>
</comment>
<sequence>MSCPDCFRGAAHDGKPSGVEETIGGIVTYVANPTSGATACLSTIIFITDAFGFNLANSKLLADEYASRTGCRVLVPDIIPGGGVSVDSLELMERAAAPVGILDIAGQVTRVYNVVRMMSRFVPFAMRTRNVFPSVLAYARTVKAEMPAGGKLGAAGFCWGGLQTTKLSAEAAIEGGDEPLLDAHFTAHPAGLKTPDDFVHSAKKFHVPVSVAVGDNDMILSIEAVQDLDKSLKAEFDGDPSHFQVTLYPECGHGFAVRADPKKTVENMAAEQAATQAVDWFKRFLF</sequence>
<gene>
    <name evidence="2" type="ORF">EDB81DRAFT_907323</name>
</gene>
<feature type="domain" description="Dienelactone hydrolase" evidence="1">
    <location>
        <begin position="28"/>
        <end position="284"/>
    </location>
</feature>
<organism evidence="2 3">
    <name type="scientific">Dactylonectria macrodidyma</name>
    <dbReference type="NCBI Taxonomy" id="307937"/>
    <lineage>
        <taxon>Eukaryota</taxon>
        <taxon>Fungi</taxon>
        <taxon>Dikarya</taxon>
        <taxon>Ascomycota</taxon>
        <taxon>Pezizomycotina</taxon>
        <taxon>Sordariomycetes</taxon>
        <taxon>Hypocreomycetidae</taxon>
        <taxon>Hypocreales</taxon>
        <taxon>Nectriaceae</taxon>
        <taxon>Dactylonectria</taxon>
    </lineage>
</organism>
<dbReference type="EMBL" id="JAGMUV010000018">
    <property type="protein sequence ID" value="KAH7129251.1"/>
    <property type="molecule type" value="Genomic_DNA"/>
</dbReference>
<evidence type="ECO:0000313" key="3">
    <source>
        <dbReference type="Proteomes" id="UP000738349"/>
    </source>
</evidence>
<dbReference type="OrthoDB" id="17560at2759"/>
<name>A0A9P9E3G1_9HYPO</name>
<dbReference type="InterPro" id="IPR029058">
    <property type="entry name" value="AB_hydrolase_fold"/>
</dbReference>
<dbReference type="SUPFAM" id="SSF53474">
    <property type="entry name" value="alpha/beta-Hydrolases"/>
    <property type="match status" value="1"/>
</dbReference>
<keyword evidence="3" id="KW-1185">Reference proteome</keyword>
<dbReference type="PANTHER" id="PTHR17630">
    <property type="entry name" value="DIENELACTONE HYDROLASE"/>
    <property type="match status" value="1"/>
</dbReference>
<dbReference type="GO" id="GO:0016787">
    <property type="term" value="F:hydrolase activity"/>
    <property type="evidence" value="ECO:0007669"/>
    <property type="project" value="UniProtKB-KW"/>
</dbReference>
<keyword evidence="2" id="KW-0378">Hydrolase</keyword>
<protein>
    <submittedName>
        <fullName evidence="2">Dienelactone hydrolase</fullName>
    </submittedName>
</protein>
<dbReference type="PANTHER" id="PTHR17630:SF105">
    <property type="entry name" value="DIENELACTONE HYDROLASE FAMILY PROTEIN (AFU_ORTHOLOGUE AFUA_4G08790)"/>
    <property type="match status" value="1"/>
</dbReference>